<sequence length="48" mass="6068">MKIIFIRVIERLIFLRFSLKRMEKLFIDRYGIFIEKIDFQFIKNESRL</sequence>
<gene>
    <name evidence="1" type="ORF">LEP1GSC079_2176</name>
</gene>
<proteinExistence type="predicted"/>
<evidence type="ECO:0000313" key="1">
    <source>
        <dbReference type="EMBL" id="EMJ34452.1"/>
    </source>
</evidence>
<evidence type="ECO:0000313" key="2">
    <source>
        <dbReference type="Proteomes" id="UP000012164"/>
    </source>
</evidence>
<reference evidence="1 2" key="1">
    <citation type="submission" date="2013-01" db="EMBL/GenBank/DDBJ databases">
        <authorList>
            <person name="Harkins D.M."/>
            <person name="Durkin A.S."/>
            <person name="Brinkac L.M."/>
            <person name="Haft D.H."/>
            <person name="Selengut J.D."/>
            <person name="Sanka R."/>
            <person name="DePew J."/>
            <person name="Purushe J."/>
            <person name="Peacock S.J."/>
            <person name="Thaipadungpanit J."/>
            <person name="Wuthiekanun V.W."/>
            <person name="Day N.P."/>
            <person name="Vinetz J.M."/>
            <person name="Sutton G.G."/>
            <person name="Nierman W.C."/>
            <person name="Fouts D.E."/>
        </authorList>
    </citation>
    <scope>NUCLEOTIDE SEQUENCE [LARGE SCALE GENOMIC DNA]</scope>
    <source>
        <strain evidence="1 2">FPW1039</strain>
    </source>
</reference>
<protein>
    <submittedName>
        <fullName evidence="1">Uncharacterized protein</fullName>
    </submittedName>
</protein>
<organism evidence="1 2">
    <name type="scientific">Leptospira interrogans str. FPW1039</name>
    <dbReference type="NCBI Taxonomy" id="1193040"/>
    <lineage>
        <taxon>Bacteria</taxon>
        <taxon>Pseudomonadati</taxon>
        <taxon>Spirochaetota</taxon>
        <taxon>Spirochaetia</taxon>
        <taxon>Leptospirales</taxon>
        <taxon>Leptospiraceae</taxon>
        <taxon>Leptospira</taxon>
    </lineage>
</organism>
<dbReference type="AlphaFoldDB" id="A0A0F6I8S7"/>
<dbReference type="Proteomes" id="UP000012164">
    <property type="component" value="Unassembled WGS sequence"/>
</dbReference>
<name>A0A0F6I8S7_LEPIR</name>
<comment type="caution">
    <text evidence="1">The sequence shown here is derived from an EMBL/GenBank/DDBJ whole genome shotgun (WGS) entry which is preliminary data.</text>
</comment>
<dbReference type="EMBL" id="AKWR02000237">
    <property type="protein sequence ID" value="EMJ34452.1"/>
    <property type="molecule type" value="Genomic_DNA"/>
</dbReference>
<accession>A0A0F6I8S7</accession>